<sequence>MDHSEAKSIARLFPQALGAAHRGISGSPLDPLRICHLTYRPTGLKLWGF</sequence>
<name>A0A382N6E6_9ZZZZ</name>
<dbReference type="EMBL" id="UINC01097771">
    <property type="protein sequence ID" value="SVC55767.1"/>
    <property type="molecule type" value="Genomic_DNA"/>
</dbReference>
<evidence type="ECO:0000313" key="1">
    <source>
        <dbReference type="EMBL" id="SVC55767.1"/>
    </source>
</evidence>
<accession>A0A382N6E6</accession>
<organism evidence="1">
    <name type="scientific">marine metagenome</name>
    <dbReference type="NCBI Taxonomy" id="408172"/>
    <lineage>
        <taxon>unclassified sequences</taxon>
        <taxon>metagenomes</taxon>
        <taxon>ecological metagenomes</taxon>
    </lineage>
</organism>
<dbReference type="AlphaFoldDB" id="A0A382N6E6"/>
<reference evidence="1" key="1">
    <citation type="submission" date="2018-05" db="EMBL/GenBank/DDBJ databases">
        <authorList>
            <person name="Lanie J.A."/>
            <person name="Ng W.-L."/>
            <person name="Kazmierczak K.M."/>
            <person name="Andrzejewski T.M."/>
            <person name="Davidsen T.M."/>
            <person name="Wayne K.J."/>
            <person name="Tettelin H."/>
            <person name="Glass J.I."/>
            <person name="Rusch D."/>
            <person name="Podicherti R."/>
            <person name="Tsui H.-C.T."/>
            <person name="Winkler M.E."/>
        </authorList>
    </citation>
    <scope>NUCLEOTIDE SEQUENCE</scope>
</reference>
<protein>
    <submittedName>
        <fullName evidence="1">Uncharacterized protein</fullName>
    </submittedName>
</protein>
<gene>
    <name evidence="1" type="ORF">METZ01_LOCUS308621</name>
</gene>
<proteinExistence type="predicted"/>